<dbReference type="EMBL" id="NEXH01000062">
    <property type="protein sequence ID" value="PSN93053.1"/>
    <property type="molecule type" value="Genomic_DNA"/>
</dbReference>
<dbReference type="InterPro" id="IPR003812">
    <property type="entry name" value="Fido"/>
</dbReference>
<dbReference type="Pfam" id="PF02661">
    <property type="entry name" value="Fic"/>
    <property type="match status" value="1"/>
</dbReference>
<comment type="caution">
    <text evidence="2">The sequence shown here is derived from an EMBL/GenBank/DDBJ whole genome shotgun (WGS) entry which is preliminary data.</text>
</comment>
<gene>
    <name evidence="2" type="ORF">B9Q06_12770</name>
</gene>
<proteinExistence type="predicted"/>
<dbReference type="PROSITE" id="PS51459">
    <property type="entry name" value="FIDO"/>
    <property type="match status" value="1"/>
</dbReference>
<protein>
    <recommendedName>
        <fullName evidence="1">Fido domain-containing protein</fullName>
    </recommendedName>
</protein>
<dbReference type="AlphaFoldDB" id="A0A2R6B382"/>
<dbReference type="InterPro" id="IPR006440">
    <property type="entry name" value="Doc"/>
</dbReference>
<dbReference type="InterPro" id="IPR053737">
    <property type="entry name" value="Type_II_TA_Toxin"/>
</dbReference>
<dbReference type="PANTHER" id="PTHR39426">
    <property type="entry name" value="HOMOLOGY TO DEATH-ON-CURING PROTEIN OF PHAGE P1"/>
    <property type="match status" value="1"/>
</dbReference>
<dbReference type="Proteomes" id="UP000241284">
    <property type="component" value="Unassembled WGS sequence"/>
</dbReference>
<dbReference type="SUPFAM" id="SSF140931">
    <property type="entry name" value="Fic-like"/>
    <property type="match status" value="1"/>
</dbReference>
<dbReference type="InterPro" id="IPR036597">
    <property type="entry name" value="Fido-like_dom_sf"/>
</dbReference>
<feature type="domain" description="Fido" evidence="1">
    <location>
        <begin position="82"/>
        <end position="207"/>
    </location>
</feature>
<name>A0A2R6B382_9ARCH</name>
<dbReference type="Gene3D" id="1.20.120.1870">
    <property type="entry name" value="Fic/DOC protein, Fido domain"/>
    <property type="match status" value="1"/>
</dbReference>
<accession>A0A2R6B382</accession>
<evidence type="ECO:0000313" key="2">
    <source>
        <dbReference type="EMBL" id="PSN93053.1"/>
    </source>
</evidence>
<dbReference type="PANTHER" id="PTHR39426:SF1">
    <property type="entry name" value="HOMOLOGY TO DEATH-ON-CURING PROTEIN OF PHAGE P1"/>
    <property type="match status" value="1"/>
</dbReference>
<evidence type="ECO:0000259" key="1">
    <source>
        <dbReference type="PROSITE" id="PS51459"/>
    </source>
</evidence>
<evidence type="ECO:0000313" key="3">
    <source>
        <dbReference type="Proteomes" id="UP000241284"/>
    </source>
</evidence>
<dbReference type="GO" id="GO:0016301">
    <property type="term" value="F:kinase activity"/>
    <property type="evidence" value="ECO:0007669"/>
    <property type="project" value="InterPro"/>
</dbReference>
<sequence>MCGRLGRRAPPPPRMAPIELGATFPVALAVSLKVELSPKFKMVVFVKEWRRVVSIGLRSFQSFSVYFTAASVLPQDDPVAYLDVDTIIKVNRWVLDEVRVRKADRHQVLSKSKIQEVLDKVVSTPGDIYDKAVTLLVGLATAHPFASGNRRTAFVSTVLFLMLNGITPVIKYRDDSMVGIREGFYTREEIKSWLKGDELRPFKRFEH</sequence>
<organism evidence="2 3">
    <name type="scientific">Candidatus Marsarchaeota G2 archaeon ECH_B_2</name>
    <dbReference type="NCBI Taxonomy" id="1978160"/>
    <lineage>
        <taxon>Archaea</taxon>
        <taxon>Candidatus Marsarchaeota</taxon>
        <taxon>Candidatus Marsarchaeota group 2</taxon>
    </lineage>
</organism>
<reference evidence="2 3" key="1">
    <citation type="submission" date="2017-04" db="EMBL/GenBank/DDBJ databases">
        <title>Novel microbial lineages endemic to geothermal iron-oxide mats fill important gaps in the evolutionary history of Archaea.</title>
        <authorList>
            <person name="Jay Z.J."/>
            <person name="Beam J.P."/>
            <person name="Dlakic M."/>
            <person name="Rusch D.B."/>
            <person name="Kozubal M.A."/>
            <person name="Inskeep W.P."/>
        </authorList>
    </citation>
    <scope>NUCLEOTIDE SEQUENCE [LARGE SCALE GENOMIC DNA]</scope>
    <source>
        <strain evidence="2">ECH_B_2</strain>
    </source>
</reference>